<gene>
    <name evidence="1" type="ORF">LCGC14_2008460</name>
</gene>
<comment type="caution">
    <text evidence="1">The sequence shown here is derived from an EMBL/GenBank/DDBJ whole genome shotgun (WGS) entry which is preliminary data.</text>
</comment>
<reference evidence="1" key="1">
    <citation type="journal article" date="2015" name="Nature">
        <title>Complex archaea that bridge the gap between prokaryotes and eukaryotes.</title>
        <authorList>
            <person name="Spang A."/>
            <person name="Saw J.H."/>
            <person name="Jorgensen S.L."/>
            <person name="Zaremba-Niedzwiedzka K."/>
            <person name="Martijn J."/>
            <person name="Lind A.E."/>
            <person name="van Eijk R."/>
            <person name="Schleper C."/>
            <person name="Guy L."/>
            <person name="Ettema T.J."/>
        </authorList>
    </citation>
    <scope>NUCLEOTIDE SEQUENCE</scope>
</reference>
<organism evidence="1">
    <name type="scientific">marine sediment metagenome</name>
    <dbReference type="NCBI Taxonomy" id="412755"/>
    <lineage>
        <taxon>unclassified sequences</taxon>
        <taxon>metagenomes</taxon>
        <taxon>ecological metagenomes</taxon>
    </lineage>
</organism>
<proteinExistence type="predicted"/>
<dbReference type="EMBL" id="LAZR01022967">
    <property type="protein sequence ID" value="KKL80072.1"/>
    <property type="molecule type" value="Genomic_DNA"/>
</dbReference>
<dbReference type="AlphaFoldDB" id="A0A0F9HY34"/>
<protein>
    <submittedName>
        <fullName evidence="1">Uncharacterized protein</fullName>
    </submittedName>
</protein>
<evidence type="ECO:0000313" key="1">
    <source>
        <dbReference type="EMBL" id="KKL80072.1"/>
    </source>
</evidence>
<sequence length="79" mass="9584">MLNEDVNEDVKLMRQKANHFFKQKKPIHIKYKKGFWKRGKILEILKDFFLLDEFIEGKKAVFFLEIYDIVEYTKGDRNG</sequence>
<accession>A0A0F9HY34</accession>
<name>A0A0F9HY34_9ZZZZ</name>